<feature type="domain" description="RNA polymerase sigma-70 region 2" evidence="5">
    <location>
        <begin position="11"/>
        <end position="78"/>
    </location>
</feature>
<protein>
    <submittedName>
        <fullName evidence="7">Sigma-70 family RNA polymerase sigma factor</fullName>
    </submittedName>
</protein>
<evidence type="ECO:0000256" key="4">
    <source>
        <dbReference type="ARBA" id="ARBA00023163"/>
    </source>
</evidence>
<evidence type="ECO:0000256" key="1">
    <source>
        <dbReference type="ARBA" id="ARBA00010641"/>
    </source>
</evidence>
<dbReference type="SUPFAM" id="SSF88946">
    <property type="entry name" value="Sigma2 domain of RNA polymerase sigma factors"/>
    <property type="match status" value="1"/>
</dbReference>
<dbReference type="AlphaFoldDB" id="A0A9D2HV41"/>
<gene>
    <name evidence="7" type="ORF">H9950_01935</name>
</gene>
<dbReference type="EMBL" id="DWZI01000011">
    <property type="protein sequence ID" value="HJA84956.1"/>
    <property type="molecule type" value="Genomic_DNA"/>
</dbReference>
<dbReference type="GO" id="GO:0006352">
    <property type="term" value="P:DNA-templated transcription initiation"/>
    <property type="evidence" value="ECO:0007669"/>
    <property type="project" value="InterPro"/>
</dbReference>
<dbReference type="GO" id="GO:0003677">
    <property type="term" value="F:DNA binding"/>
    <property type="evidence" value="ECO:0007669"/>
    <property type="project" value="InterPro"/>
</dbReference>
<dbReference type="Gene3D" id="1.10.10.10">
    <property type="entry name" value="Winged helix-like DNA-binding domain superfamily/Winged helix DNA-binding domain"/>
    <property type="match status" value="1"/>
</dbReference>
<evidence type="ECO:0000313" key="8">
    <source>
        <dbReference type="Proteomes" id="UP000823862"/>
    </source>
</evidence>
<dbReference type="InterPro" id="IPR013324">
    <property type="entry name" value="RNA_pol_sigma_r3/r4-like"/>
</dbReference>
<evidence type="ECO:0000259" key="6">
    <source>
        <dbReference type="Pfam" id="PF08281"/>
    </source>
</evidence>
<keyword evidence="3" id="KW-0731">Sigma factor</keyword>
<reference evidence="7" key="2">
    <citation type="submission" date="2021-04" db="EMBL/GenBank/DDBJ databases">
        <authorList>
            <person name="Gilroy R."/>
        </authorList>
    </citation>
    <scope>NUCLEOTIDE SEQUENCE</scope>
    <source>
        <strain evidence="7">ChiHjej12B11-9795</strain>
    </source>
</reference>
<dbReference type="PANTHER" id="PTHR43133">
    <property type="entry name" value="RNA POLYMERASE ECF-TYPE SIGMA FACTO"/>
    <property type="match status" value="1"/>
</dbReference>
<dbReference type="PANTHER" id="PTHR43133:SF45">
    <property type="entry name" value="RNA POLYMERASE ECF-TYPE SIGMA FACTOR"/>
    <property type="match status" value="1"/>
</dbReference>
<evidence type="ECO:0000313" key="7">
    <source>
        <dbReference type="EMBL" id="HJA84956.1"/>
    </source>
</evidence>
<dbReference type="GO" id="GO:0016987">
    <property type="term" value="F:sigma factor activity"/>
    <property type="evidence" value="ECO:0007669"/>
    <property type="project" value="UniProtKB-KW"/>
</dbReference>
<dbReference type="Pfam" id="PF08281">
    <property type="entry name" value="Sigma70_r4_2"/>
    <property type="match status" value="1"/>
</dbReference>
<evidence type="ECO:0000259" key="5">
    <source>
        <dbReference type="Pfam" id="PF04542"/>
    </source>
</evidence>
<name>A0A9D2HV41_9BACE</name>
<evidence type="ECO:0000256" key="2">
    <source>
        <dbReference type="ARBA" id="ARBA00023015"/>
    </source>
</evidence>
<dbReference type="InterPro" id="IPR007627">
    <property type="entry name" value="RNA_pol_sigma70_r2"/>
</dbReference>
<dbReference type="InterPro" id="IPR036388">
    <property type="entry name" value="WH-like_DNA-bd_sf"/>
</dbReference>
<dbReference type="InterPro" id="IPR014284">
    <property type="entry name" value="RNA_pol_sigma-70_dom"/>
</dbReference>
<dbReference type="SUPFAM" id="SSF88659">
    <property type="entry name" value="Sigma3 and sigma4 domains of RNA polymerase sigma factors"/>
    <property type="match status" value="1"/>
</dbReference>
<dbReference type="InterPro" id="IPR013249">
    <property type="entry name" value="RNA_pol_sigma70_r4_t2"/>
</dbReference>
<reference evidence="7" key="1">
    <citation type="journal article" date="2021" name="PeerJ">
        <title>Extensive microbial diversity within the chicken gut microbiome revealed by metagenomics and culture.</title>
        <authorList>
            <person name="Gilroy R."/>
            <person name="Ravi A."/>
            <person name="Getino M."/>
            <person name="Pursley I."/>
            <person name="Horton D.L."/>
            <person name="Alikhan N.F."/>
            <person name="Baker D."/>
            <person name="Gharbi K."/>
            <person name="Hall N."/>
            <person name="Watson M."/>
            <person name="Adriaenssens E.M."/>
            <person name="Foster-Nyarko E."/>
            <person name="Jarju S."/>
            <person name="Secka A."/>
            <person name="Antonio M."/>
            <person name="Oren A."/>
            <person name="Chaudhuri R.R."/>
            <person name="La Ragione R."/>
            <person name="Hildebrand F."/>
            <person name="Pallen M.J."/>
        </authorList>
    </citation>
    <scope>NUCLEOTIDE SEQUENCE</scope>
    <source>
        <strain evidence="7">ChiHjej12B11-9795</strain>
    </source>
</reference>
<feature type="domain" description="RNA polymerase sigma factor 70 region 4 type 2" evidence="6">
    <location>
        <begin position="103"/>
        <end position="154"/>
    </location>
</feature>
<comment type="caution">
    <text evidence="7">The sequence shown here is derived from an EMBL/GenBank/DDBJ whole genome shotgun (WGS) entry which is preliminary data.</text>
</comment>
<sequence length="160" mass="19016">MDNKEQAFITMVGKYKKTIYTVCYFFSQDEEEVKDYFQEILINLWKGFEDFRGESSLKTWIWRVSLNTCTNQERKKKRSVQTVPLSVDIDLYNDTDTHSRQIQQLYDRISRLDVFDRAIILLWLENMSYQDIANVVGISLSAVTTRLFRIKEQLKAMSND</sequence>
<organism evidence="7 8">
    <name type="scientific">Candidatus Bacteroides avicola</name>
    <dbReference type="NCBI Taxonomy" id="2838468"/>
    <lineage>
        <taxon>Bacteria</taxon>
        <taxon>Pseudomonadati</taxon>
        <taxon>Bacteroidota</taxon>
        <taxon>Bacteroidia</taxon>
        <taxon>Bacteroidales</taxon>
        <taxon>Bacteroidaceae</taxon>
        <taxon>Bacteroides</taxon>
    </lineage>
</organism>
<proteinExistence type="inferred from homology"/>
<dbReference type="NCBIfam" id="TIGR02937">
    <property type="entry name" value="sigma70-ECF"/>
    <property type="match status" value="1"/>
</dbReference>
<dbReference type="Proteomes" id="UP000823862">
    <property type="component" value="Unassembled WGS sequence"/>
</dbReference>
<dbReference type="InterPro" id="IPR013325">
    <property type="entry name" value="RNA_pol_sigma_r2"/>
</dbReference>
<dbReference type="InterPro" id="IPR039425">
    <property type="entry name" value="RNA_pol_sigma-70-like"/>
</dbReference>
<keyword evidence="4" id="KW-0804">Transcription</keyword>
<dbReference type="Gene3D" id="1.10.1740.10">
    <property type="match status" value="1"/>
</dbReference>
<accession>A0A9D2HV41</accession>
<keyword evidence="2" id="KW-0805">Transcription regulation</keyword>
<comment type="similarity">
    <text evidence="1">Belongs to the sigma-70 factor family. ECF subfamily.</text>
</comment>
<evidence type="ECO:0000256" key="3">
    <source>
        <dbReference type="ARBA" id="ARBA00023082"/>
    </source>
</evidence>
<dbReference type="Pfam" id="PF04542">
    <property type="entry name" value="Sigma70_r2"/>
    <property type="match status" value="1"/>
</dbReference>